<dbReference type="KEGG" id="cdet:87946435"/>
<proteinExistence type="predicted"/>
<sequence length="98" mass="11588">MEFFHSKTLAAPKLFRRRRPLRFSTQKVKKKKNSTSMFLAWNSDALHLAQYYDDLIKYSHCLTGFTLVYVGYEHNSTLSDAIETSHLTFASNYFRSRR</sequence>
<protein>
    <submittedName>
        <fullName evidence="1">Uncharacterized protein</fullName>
    </submittedName>
</protein>
<reference evidence="2" key="1">
    <citation type="journal article" date="2023" name="bioRxiv">
        <title>Complete genome of the Medicago anthracnose fungus, Colletotrichum destructivum, reveals a mini-chromosome-like region within a core chromosome.</title>
        <authorList>
            <person name="Lapalu N."/>
            <person name="Simon A."/>
            <person name="Lu A."/>
            <person name="Plaumann P.-L."/>
            <person name="Amselem J."/>
            <person name="Pigne S."/>
            <person name="Auger A."/>
            <person name="Koch C."/>
            <person name="Dallery J.-F."/>
            <person name="O'Connell R.J."/>
        </authorList>
    </citation>
    <scope>NUCLEOTIDE SEQUENCE [LARGE SCALE GENOMIC DNA]</scope>
    <source>
        <strain evidence="2">CBS 520.97</strain>
    </source>
</reference>
<accession>A0AAX4INM4</accession>
<dbReference type="AlphaFoldDB" id="A0AAX4INM4"/>
<evidence type="ECO:0000313" key="1">
    <source>
        <dbReference type="EMBL" id="WQF84919.1"/>
    </source>
</evidence>
<dbReference type="Proteomes" id="UP001322277">
    <property type="component" value="Chromosome 6"/>
</dbReference>
<dbReference type="EMBL" id="CP137310">
    <property type="protein sequence ID" value="WQF84919.1"/>
    <property type="molecule type" value="Genomic_DNA"/>
</dbReference>
<dbReference type="RefSeq" id="XP_062782142.1">
    <property type="nucleotide sequence ID" value="XM_062926091.1"/>
</dbReference>
<keyword evidence="2" id="KW-1185">Reference proteome</keyword>
<dbReference type="GeneID" id="87946435"/>
<evidence type="ECO:0000313" key="2">
    <source>
        <dbReference type="Proteomes" id="UP001322277"/>
    </source>
</evidence>
<organism evidence="1 2">
    <name type="scientific">Colletotrichum destructivum</name>
    <dbReference type="NCBI Taxonomy" id="34406"/>
    <lineage>
        <taxon>Eukaryota</taxon>
        <taxon>Fungi</taxon>
        <taxon>Dikarya</taxon>
        <taxon>Ascomycota</taxon>
        <taxon>Pezizomycotina</taxon>
        <taxon>Sordariomycetes</taxon>
        <taxon>Hypocreomycetidae</taxon>
        <taxon>Glomerellales</taxon>
        <taxon>Glomerellaceae</taxon>
        <taxon>Colletotrichum</taxon>
        <taxon>Colletotrichum destructivum species complex</taxon>
    </lineage>
</organism>
<gene>
    <name evidence="1" type="ORF">CDEST_09933</name>
</gene>
<name>A0AAX4INM4_9PEZI</name>